<dbReference type="Proteomes" id="UP001218231">
    <property type="component" value="Chromosome"/>
</dbReference>
<name>A0ABY7TWV9_9SPHN</name>
<gene>
    <name evidence="1" type="ORF">PQ457_01935</name>
</gene>
<sequence>MAGSSGLMGGLAAFRVAGGKVLNITARGRGPIALLLRART</sequence>
<reference evidence="1 2" key="1">
    <citation type="submission" date="2023-02" db="EMBL/GenBank/DDBJ databases">
        <title>Genome sequence of Novosphingobium humi KACC 19094.</title>
        <authorList>
            <person name="Kim S."/>
            <person name="Heo J."/>
            <person name="Kwon S.-W."/>
        </authorList>
    </citation>
    <scope>NUCLEOTIDE SEQUENCE [LARGE SCALE GENOMIC DNA]</scope>
    <source>
        <strain evidence="1 2">KACC 19094</strain>
    </source>
</reference>
<keyword evidence="2" id="KW-1185">Reference proteome</keyword>
<evidence type="ECO:0000313" key="2">
    <source>
        <dbReference type="Proteomes" id="UP001218231"/>
    </source>
</evidence>
<protein>
    <submittedName>
        <fullName evidence="1">Uncharacterized protein</fullName>
    </submittedName>
</protein>
<dbReference type="EMBL" id="CP117417">
    <property type="protein sequence ID" value="WCT77762.1"/>
    <property type="molecule type" value="Genomic_DNA"/>
</dbReference>
<organism evidence="1 2">
    <name type="scientific">Novosphingobium humi</name>
    <dbReference type="NCBI Taxonomy" id="2282397"/>
    <lineage>
        <taxon>Bacteria</taxon>
        <taxon>Pseudomonadati</taxon>
        <taxon>Pseudomonadota</taxon>
        <taxon>Alphaproteobacteria</taxon>
        <taxon>Sphingomonadales</taxon>
        <taxon>Sphingomonadaceae</taxon>
        <taxon>Novosphingobium</taxon>
    </lineage>
</organism>
<proteinExistence type="predicted"/>
<accession>A0ABY7TWV9</accession>
<evidence type="ECO:0000313" key="1">
    <source>
        <dbReference type="EMBL" id="WCT77762.1"/>
    </source>
</evidence>
<dbReference type="RefSeq" id="WP_273618123.1">
    <property type="nucleotide sequence ID" value="NZ_CP117417.1"/>
</dbReference>